<name>A0A1I8BLG6_MELHA</name>
<proteinExistence type="predicted"/>
<keyword evidence="1" id="KW-1185">Reference proteome</keyword>
<sequence>MELTKIEQDNIKIENNESDYENDNREEIYSLIEIDIKINYKMNENDFIYLTLI</sequence>
<evidence type="ECO:0000313" key="1">
    <source>
        <dbReference type="Proteomes" id="UP000095281"/>
    </source>
</evidence>
<accession>A0A1I8BLG6</accession>
<protein>
    <submittedName>
        <fullName evidence="2">Uncharacterized protein</fullName>
    </submittedName>
</protein>
<organism evidence="1 2">
    <name type="scientific">Meloidogyne hapla</name>
    <name type="common">Root-knot nematode worm</name>
    <dbReference type="NCBI Taxonomy" id="6305"/>
    <lineage>
        <taxon>Eukaryota</taxon>
        <taxon>Metazoa</taxon>
        <taxon>Ecdysozoa</taxon>
        <taxon>Nematoda</taxon>
        <taxon>Chromadorea</taxon>
        <taxon>Rhabditida</taxon>
        <taxon>Tylenchina</taxon>
        <taxon>Tylenchomorpha</taxon>
        <taxon>Tylenchoidea</taxon>
        <taxon>Meloidogynidae</taxon>
        <taxon>Meloidogyninae</taxon>
        <taxon>Meloidogyne</taxon>
    </lineage>
</organism>
<reference evidence="2" key="1">
    <citation type="submission" date="2016-11" db="UniProtKB">
        <authorList>
            <consortium name="WormBaseParasite"/>
        </authorList>
    </citation>
    <scope>IDENTIFICATION</scope>
</reference>
<evidence type="ECO:0000313" key="2">
    <source>
        <dbReference type="WBParaSite" id="MhA1_Contig2841.frz3.gene3"/>
    </source>
</evidence>
<dbReference type="AlphaFoldDB" id="A0A1I8BLG6"/>
<dbReference type="WBParaSite" id="MhA1_Contig2841.frz3.gene3">
    <property type="protein sequence ID" value="MhA1_Contig2841.frz3.gene3"/>
    <property type="gene ID" value="MhA1_Contig2841.frz3.gene3"/>
</dbReference>
<dbReference type="Proteomes" id="UP000095281">
    <property type="component" value="Unplaced"/>
</dbReference>